<evidence type="ECO:0000313" key="1">
    <source>
        <dbReference type="EMBL" id="AOJ76466.1"/>
    </source>
</evidence>
<protein>
    <submittedName>
        <fullName evidence="1">Uncharacterized protein</fullName>
    </submittedName>
</protein>
<dbReference type="AlphaFoldDB" id="A0A1B4LH03"/>
<evidence type="ECO:0000313" key="2">
    <source>
        <dbReference type="Proteomes" id="UP000243680"/>
    </source>
</evidence>
<accession>A0A1B4LH03</accession>
<dbReference type="EMBL" id="CP013421">
    <property type="protein sequence ID" value="AOJ76466.1"/>
    <property type="molecule type" value="Genomic_DNA"/>
</dbReference>
<proteinExistence type="predicted"/>
<dbReference type="Proteomes" id="UP000243680">
    <property type="component" value="Chromosome 3"/>
</dbReference>
<sequence length="92" mass="10392">MCFVGMAPFRFTVFAGRKDPRTFRFGGYKHAPLAAYRTDLIDDSVVLVCHRQRLRELGDQYVPGQQVTDAIDWVLCDADEHVTQIGFGIDAV</sequence>
<name>A0A1B4LH03_9BURK</name>
<organism evidence="1 2">
    <name type="scientific">Burkholderia ubonensis</name>
    <dbReference type="NCBI Taxonomy" id="101571"/>
    <lineage>
        <taxon>Bacteria</taxon>
        <taxon>Pseudomonadati</taxon>
        <taxon>Pseudomonadota</taxon>
        <taxon>Betaproteobacteria</taxon>
        <taxon>Burkholderiales</taxon>
        <taxon>Burkholderiaceae</taxon>
        <taxon>Burkholderia</taxon>
        <taxon>Burkholderia cepacia complex</taxon>
    </lineage>
</organism>
<gene>
    <name evidence="1" type="ORF">WJ35_15190</name>
</gene>
<reference evidence="1 2" key="1">
    <citation type="submission" date="2015-12" db="EMBL/GenBank/DDBJ databases">
        <title>Diversity of Burkholderia near neighbor genomes.</title>
        <authorList>
            <person name="Sahl J."/>
            <person name="Wagner D."/>
            <person name="Keim P."/>
        </authorList>
    </citation>
    <scope>NUCLEOTIDE SEQUENCE [LARGE SCALE GENOMIC DNA]</scope>
    <source>
        <strain evidence="1 2">MSMB0783</strain>
    </source>
</reference>